<evidence type="ECO:0000256" key="2">
    <source>
        <dbReference type="ARBA" id="ARBA00023002"/>
    </source>
</evidence>
<dbReference type="GO" id="GO:0016020">
    <property type="term" value="C:membrane"/>
    <property type="evidence" value="ECO:0007669"/>
    <property type="project" value="TreeGrafter"/>
</dbReference>
<keyword evidence="6" id="KW-1185">Reference proteome</keyword>
<dbReference type="AlphaFoldDB" id="A0A840PL98"/>
<dbReference type="NCBIfam" id="NF004792">
    <property type="entry name" value="PRK06139.1"/>
    <property type="match status" value="1"/>
</dbReference>
<dbReference type="EMBL" id="JACHGN010000024">
    <property type="protein sequence ID" value="MBB5138571.1"/>
    <property type="molecule type" value="Genomic_DNA"/>
</dbReference>
<dbReference type="InterPro" id="IPR020904">
    <property type="entry name" value="Sc_DH/Rdtase_CS"/>
</dbReference>
<protein>
    <submittedName>
        <fullName evidence="5">NAD(P)-dependent dehydrogenase (Short-subunit alcohol dehydrogenase family)</fullName>
    </submittedName>
</protein>
<dbReference type="SUPFAM" id="SSF51735">
    <property type="entry name" value="NAD(P)-binding Rossmann-fold domains"/>
    <property type="match status" value="1"/>
</dbReference>
<dbReference type="SMART" id="SM00822">
    <property type="entry name" value="PKS_KR"/>
    <property type="match status" value="1"/>
</dbReference>
<dbReference type="PRINTS" id="PR00080">
    <property type="entry name" value="SDRFAMILY"/>
</dbReference>
<accession>A0A840PL98</accession>
<feature type="domain" description="Ketoreductase" evidence="4">
    <location>
        <begin position="11"/>
        <end position="198"/>
    </location>
</feature>
<dbReference type="GO" id="GO:0016491">
    <property type="term" value="F:oxidoreductase activity"/>
    <property type="evidence" value="ECO:0007669"/>
    <property type="project" value="UniProtKB-KW"/>
</dbReference>
<dbReference type="PANTHER" id="PTHR44196:SF1">
    <property type="entry name" value="DEHYDROGENASE_REDUCTASE SDR FAMILY MEMBER 7B"/>
    <property type="match status" value="1"/>
</dbReference>
<evidence type="ECO:0000313" key="6">
    <source>
        <dbReference type="Proteomes" id="UP000578449"/>
    </source>
</evidence>
<evidence type="ECO:0000256" key="1">
    <source>
        <dbReference type="ARBA" id="ARBA00006484"/>
    </source>
</evidence>
<dbReference type="FunFam" id="3.40.50.720:FF:000084">
    <property type="entry name" value="Short-chain dehydrogenase reductase"/>
    <property type="match status" value="1"/>
</dbReference>
<dbReference type="NCBIfam" id="NF005495">
    <property type="entry name" value="PRK07109.1"/>
    <property type="match status" value="1"/>
</dbReference>
<dbReference type="InterPro" id="IPR036291">
    <property type="entry name" value="NAD(P)-bd_dom_sf"/>
</dbReference>
<dbReference type="Gene3D" id="3.40.50.720">
    <property type="entry name" value="NAD(P)-binding Rossmann-like Domain"/>
    <property type="match status" value="1"/>
</dbReference>
<proteinExistence type="inferred from homology"/>
<organism evidence="5 6">
    <name type="scientific">Thermocatellispora tengchongensis</name>
    <dbReference type="NCBI Taxonomy" id="1073253"/>
    <lineage>
        <taxon>Bacteria</taxon>
        <taxon>Bacillati</taxon>
        <taxon>Actinomycetota</taxon>
        <taxon>Actinomycetes</taxon>
        <taxon>Streptosporangiales</taxon>
        <taxon>Streptosporangiaceae</taxon>
        <taxon>Thermocatellispora</taxon>
    </lineage>
</organism>
<dbReference type="InterPro" id="IPR057326">
    <property type="entry name" value="KR_dom"/>
</dbReference>
<dbReference type="InterPro" id="IPR002347">
    <property type="entry name" value="SDR_fam"/>
</dbReference>
<evidence type="ECO:0000313" key="5">
    <source>
        <dbReference type="EMBL" id="MBB5138571.1"/>
    </source>
</evidence>
<comment type="caution">
    <text evidence="5">The sequence shown here is derived from an EMBL/GenBank/DDBJ whole genome shotgun (WGS) entry which is preliminary data.</text>
</comment>
<dbReference type="Pfam" id="PF00106">
    <property type="entry name" value="adh_short"/>
    <property type="match status" value="1"/>
</dbReference>
<reference evidence="5 6" key="1">
    <citation type="submission" date="2020-08" db="EMBL/GenBank/DDBJ databases">
        <title>Genomic Encyclopedia of Type Strains, Phase IV (KMG-IV): sequencing the most valuable type-strain genomes for metagenomic binning, comparative biology and taxonomic classification.</title>
        <authorList>
            <person name="Goeker M."/>
        </authorList>
    </citation>
    <scope>NUCLEOTIDE SEQUENCE [LARGE SCALE GENOMIC DNA]</scope>
    <source>
        <strain evidence="5 6">DSM 45615</strain>
    </source>
</reference>
<sequence length="328" mass="35706">MATPLPPLHRSVVVVTGASSGIGRATALEFARRGASLVLAARSGEELEHAAEECRRRGATVLAVPTDVTDETAVRELAARARARFGRIDTWVNCAAVTMFGTVETAPMRDFRQVVDTNLFGYVHGARAALPIFREQGRGVLINVSSVAGEVAQPYTAAYTATKHAVRALSMSLRQELLVDGVRGVHVCTVLPGSIDTPLFQHAADYTGRAVRPMPPVYTPERVARVIVRLARKPRRETYVGPAARFMAWQQRSMPGRTERRMAKMTERHHFARRRAAPATSGNLYTPMPSAVGGGWHGRRKTAMRRLFTAAGLVAAGALLARRRTHAA</sequence>
<dbReference type="Proteomes" id="UP000578449">
    <property type="component" value="Unassembled WGS sequence"/>
</dbReference>
<comment type="similarity">
    <text evidence="1 3">Belongs to the short-chain dehydrogenases/reductases (SDR) family.</text>
</comment>
<dbReference type="PANTHER" id="PTHR44196">
    <property type="entry name" value="DEHYDROGENASE/REDUCTASE SDR FAMILY MEMBER 7B"/>
    <property type="match status" value="1"/>
</dbReference>
<gene>
    <name evidence="5" type="ORF">HNP84_008325</name>
</gene>
<keyword evidence="2" id="KW-0560">Oxidoreductase</keyword>
<dbReference type="PRINTS" id="PR00081">
    <property type="entry name" value="GDHRDH"/>
</dbReference>
<name>A0A840PL98_9ACTN</name>
<dbReference type="RefSeq" id="WP_185055442.1">
    <property type="nucleotide sequence ID" value="NZ_BAABIX010000025.1"/>
</dbReference>
<dbReference type="PROSITE" id="PS00061">
    <property type="entry name" value="ADH_SHORT"/>
    <property type="match status" value="1"/>
</dbReference>
<evidence type="ECO:0000259" key="4">
    <source>
        <dbReference type="SMART" id="SM00822"/>
    </source>
</evidence>
<evidence type="ECO:0000256" key="3">
    <source>
        <dbReference type="RuleBase" id="RU000363"/>
    </source>
</evidence>